<dbReference type="PANTHER" id="PTHR43147">
    <property type="entry name" value="PROTEIN TAS"/>
    <property type="match status" value="1"/>
</dbReference>
<evidence type="ECO:0000313" key="3">
    <source>
        <dbReference type="Proteomes" id="UP000519897"/>
    </source>
</evidence>
<feature type="domain" description="NADP-dependent oxidoreductase" evidence="1">
    <location>
        <begin position="15"/>
        <end position="314"/>
    </location>
</feature>
<dbReference type="InterPro" id="IPR023210">
    <property type="entry name" value="NADP_OxRdtase_dom"/>
</dbReference>
<name>A0A7W6PUE6_9HYPH</name>
<evidence type="ECO:0000313" key="2">
    <source>
        <dbReference type="EMBL" id="MBB4146127.1"/>
    </source>
</evidence>
<organism evidence="2 3">
    <name type="scientific">Rhizobium rhizoryzae</name>
    <dbReference type="NCBI Taxonomy" id="451876"/>
    <lineage>
        <taxon>Bacteria</taxon>
        <taxon>Pseudomonadati</taxon>
        <taxon>Pseudomonadota</taxon>
        <taxon>Alphaproteobacteria</taxon>
        <taxon>Hyphomicrobiales</taxon>
        <taxon>Rhizobiaceae</taxon>
        <taxon>Rhizobium/Agrobacterium group</taxon>
        <taxon>Rhizobium</taxon>
    </lineage>
</organism>
<dbReference type="AlphaFoldDB" id="A0A7W6PUE6"/>
<dbReference type="Proteomes" id="UP000519897">
    <property type="component" value="Unassembled WGS sequence"/>
</dbReference>
<dbReference type="Gene3D" id="3.20.20.100">
    <property type="entry name" value="NADP-dependent oxidoreductase domain"/>
    <property type="match status" value="1"/>
</dbReference>
<dbReference type="RefSeq" id="WP_165130439.1">
    <property type="nucleotide sequence ID" value="NZ_CP049248.1"/>
</dbReference>
<accession>A0A7W6PUE6</accession>
<keyword evidence="3" id="KW-1185">Reference proteome</keyword>
<reference evidence="2 3" key="1">
    <citation type="submission" date="2020-08" db="EMBL/GenBank/DDBJ databases">
        <title>Genomic Encyclopedia of Type Strains, Phase IV (KMG-IV): sequencing the most valuable type-strain genomes for metagenomic binning, comparative biology and taxonomic classification.</title>
        <authorList>
            <person name="Goeker M."/>
        </authorList>
    </citation>
    <scope>NUCLEOTIDE SEQUENCE [LARGE SCALE GENOMIC DNA]</scope>
    <source>
        <strain evidence="2 3">DSM 29514</strain>
    </source>
</reference>
<gene>
    <name evidence="2" type="ORF">GGQ72_004697</name>
</gene>
<sequence length="356" mass="39565">MQRITLAPGYEISRVIRGGWQLAGGHGDIDRTTAVEDMVAFADAGITTFDCADIYTGVEELIGQFRLRYRDLRGEEALSRIRVHTKFVPDLAVLPTISKAYVEGVIDTSLKRLNLETLDLVQFHWWAYDIPGWLETAGWLKELQDEGKIGKVSATNFDSDHIEALFEAGIPLTSLQLQYSLLDRRPEKRMVSLAQNKGFALFCYGTVAGGFLSDKWLGVTEPEHPLENRSLTKYKLIIDDIGGWDLFQALLATLRRIADRHQTDIATVASAAMLRKPGVAAVIVGARNRDHLPSNLAISDITLSQQDLAEIDGVLAQARALDGDVYTLERDRTGRHGSIMKYNLNKGPDEGRNKGE</sequence>
<dbReference type="EMBL" id="JACIEC010000019">
    <property type="protein sequence ID" value="MBB4146127.1"/>
    <property type="molecule type" value="Genomic_DNA"/>
</dbReference>
<dbReference type="PANTHER" id="PTHR43147:SF2">
    <property type="entry name" value="NADP-DEPENDENT OXIDOREDUCTASE DOMAIN-CONTAINING PROTEIN"/>
    <property type="match status" value="1"/>
</dbReference>
<proteinExistence type="predicted"/>
<dbReference type="Pfam" id="PF00248">
    <property type="entry name" value="Aldo_ket_red"/>
    <property type="match status" value="1"/>
</dbReference>
<protein>
    <submittedName>
        <fullName evidence="2">Aryl-alcohol dehydrogenase-like predicted oxidoreductase</fullName>
    </submittedName>
</protein>
<dbReference type="SUPFAM" id="SSF51430">
    <property type="entry name" value="NAD(P)-linked oxidoreductase"/>
    <property type="match status" value="1"/>
</dbReference>
<dbReference type="InterPro" id="IPR036812">
    <property type="entry name" value="NAD(P)_OxRdtase_dom_sf"/>
</dbReference>
<comment type="caution">
    <text evidence="2">The sequence shown here is derived from an EMBL/GenBank/DDBJ whole genome shotgun (WGS) entry which is preliminary data.</text>
</comment>
<dbReference type="CDD" id="cd19101">
    <property type="entry name" value="AKR_unchar"/>
    <property type="match status" value="1"/>
</dbReference>
<evidence type="ECO:0000259" key="1">
    <source>
        <dbReference type="Pfam" id="PF00248"/>
    </source>
</evidence>